<feature type="compositionally biased region" description="Polar residues" evidence="9">
    <location>
        <begin position="22"/>
        <end position="34"/>
    </location>
</feature>
<evidence type="ECO:0000256" key="6">
    <source>
        <dbReference type="ARBA" id="ARBA00023163"/>
    </source>
</evidence>
<dbReference type="AlphaFoldDB" id="A0A8H3G9E9"/>
<evidence type="ECO:0000256" key="3">
    <source>
        <dbReference type="ARBA" id="ARBA00022771"/>
    </source>
</evidence>
<keyword evidence="2" id="KW-0479">Metal-binding</keyword>
<evidence type="ECO:0000256" key="5">
    <source>
        <dbReference type="ARBA" id="ARBA00023015"/>
    </source>
</evidence>
<protein>
    <recommendedName>
        <fullName evidence="10">C2H2-type domain-containing protein</fullName>
    </recommendedName>
</protein>
<dbReference type="SUPFAM" id="SSF57667">
    <property type="entry name" value="beta-beta-alpha zinc fingers"/>
    <property type="match status" value="1"/>
</dbReference>
<dbReference type="InterPro" id="IPR013087">
    <property type="entry name" value="Znf_C2H2_type"/>
</dbReference>
<keyword evidence="5" id="KW-0805">Transcription regulation</keyword>
<reference evidence="11" key="1">
    <citation type="submission" date="2021-01" db="EMBL/GenBank/DDBJ databases">
        <authorList>
            <person name="Kaushik A."/>
        </authorList>
    </citation>
    <scope>NUCLEOTIDE SEQUENCE</scope>
    <source>
        <strain evidence="11">AG1-1C</strain>
    </source>
</reference>
<gene>
    <name evidence="11" type="ORF">RDB_LOCUS134747</name>
</gene>
<evidence type="ECO:0000256" key="7">
    <source>
        <dbReference type="ARBA" id="ARBA00023242"/>
    </source>
</evidence>
<name>A0A8H3G9E9_9AGAM</name>
<feature type="domain" description="C2H2-type" evidence="10">
    <location>
        <begin position="106"/>
        <end position="136"/>
    </location>
</feature>
<feature type="region of interest" description="Disordered" evidence="9">
    <location>
        <begin position="1"/>
        <end position="104"/>
    </location>
</feature>
<dbReference type="GO" id="GO:0006357">
    <property type="term" value="P:regulation of transcription by RNA polymerase II"/>
    <property type="evidence" value="ECO:0007669"/>
    <property type="project" value="TreeGrafter"/>
</dbReference>
<accession>A0A8H3G9E9</accession>
<dbReference type="SMART" id="SM00355">
    <property type="entry name" value="ZnF_C2H2"/>
    <property type="match status" value="3"/>
</dbReference>
<proteinExistence type="predicted"/>
<evidence type="ECO:0000259" key="10">
    <source>
        <dbReference type="PROSITE" id="PS50157"/>
    </source>
</evidence>
<feature type="domain" description="C2H2-type" evidence="10">
    <location>
        <begin position="137"/>
        <end position="166"/>
    </location>
</feature>
<evidence type="ECO:0000256" key="4">
    <source>
        <dbReference type="ARBA" id="ARBA00022833"/>
    </source>
</evidence>
<feature type="compositionally biased region" description="Polar residues" evidence="9">
    <location>
        <begin position="167"/>
        <end position="184"/>
    </location>
</feature>
<evidence type="ECO:0000313" key="12">
    <source>
        <dbReference type="Proteomes" id="UP000663846"/>
    </source>
</evidence>
<dbReference type="Proteomes" id="UP000663846">
    <property type="component" value="Unassembled WGS sequence"/>
</dbReference>
<comment type="caution">
    <text evidence="11">The sequence shown here is derived from an EMBL/GenBank/DDBJ whole genome shotgun (WGS) entry which is preliminary data.</text>
</comment>
<dbReference type="InterPro" id="IPR051061">
    <property type="entry name" value="Zinc_finger_trans_reg"/>
</dbReference>
<dbReference type="PANTHER" id="PTHR46179">
    <property type="entry name" value="ZINC FINGER PROTEIN"/>
    <property type="match status" value="1"/>
</dbReference>
<evidence type="ECO:0000256" key="1">
    <source>
        <dbReference type="ARBA" id="ARBA00004123"/>
    </source>
</evidence>
<dbReference type="InterPro" id="IPR036236">
    <property type="entry name" value="Znf_C2H2_sf"/>
</dbReference>
<dbReference type="PROSITE" id="PS50157">
    <property type="entry name" value="ZINC_FINGER_C2H2_2"/>
    <property type="match status" value="2"/>
</dbReference>
<dbReference type="PROSITE" id="PS00028">
    <property type="entry name" value="ZINC_FINGER_C2H2_1"/>
    <property type="match status" value="2"/>
</dbReference>
<dbReference type="PANTHER" id="PTHR46179:SF13">
    <property type="entry name" value="C2H2-TYPE DOMAIN-CONTAINING PROTEIN"/>
    <property type="match status" value="1"/>
</dbReference>
<evidence type="ECO:0000313" key="11">
    <source>
        <dbReference type="EMBL" id="CAE6443916.1"/>
    </source>
</evidence>
<dbReference type="GO" id="GO:0008270">
    <property type="term" value="F:zinc ion binding"/>
    <property type="evidence" value="ECO:0007669"/>
    <property type="project" value="UniProtKB-KW"/>
</dbReference>
<evidence type="ECO:0000256" key="2">
    <source>
        <dbReference type="ARBA" id="ARBA00022723"/>
    </source>
</evidence>
<dbReference type="Gene3D" id="3.30.160.60">
    <property type="entry name" value="Classic Zinc Finger"/>
    <property type="match status" value="1"/>
</dbReference>
<evidence type="ECO:0000256" key="9">
    <source>
        <dbReference type="SAM" id="MobiDB-lite"/>
    </source>
</evidence>
<keyword evidence="7" id="KW-0539">Nucleus</keyword>
<comment type="subcellular location">
    <subcellularLocation>
        <location evidence="1">Nucleus</location>
    </subcellularLocation>
</comment>
<dbReference type="GO" id="GO:0005634">
    <property type="term" value="C:nucleus"/>
    <property type="evidence" value="ECO:0007669"/>
    <property type="project" value="UniProtKB-SubCell"/>
</dbReference>
<feature type="compositionally biased region" description="Basic and acidic residues" evidence="9">
    <location>
        <begin position="74"/>
        <end position="83"/>
    </location>
</feature>
<keyword evidence="4" id="KW-0862">Zinc</keyword>
<sequence>MEYQRALRQRSNLKYAVKGSGPHNTSELINQPSTRAKGPTSGRTFTSSKGLRGHLKTHRDREVEASFATGSSDTSHKRPRPEADSVIESSEPPPKRRRGGEVGRDWLCPIDNCSKAFKSKKAQQDHVRVSHEGLRTFECPNVGCDKTFGYKHVMQRHLERHHRLQDNDSTPLRATSTKQNNTTEPGRIIGLLTGQDYDELPRSPKSDAVYRPRLINCPWPNAFQVTKPMNGTASSTSDTLAKCAFKFSRTYDLRRHLRSAHELEVSADEVNAWVSKYKHAGPSERLIELLI</sequence>
<feature type="region of interest" description="Disordered" evidence="9">
    <location>
        <begin position="161"/>
        <end position="186"/>
    </location>
</feature>
<dbReference type="EMBL" id="CAJMWS010000435">
    <property type="protein sequence ID" value="CAE6443916.1"/>
    <property type="molecule type" value="Genomic_DNA"/>
</dbReference>
<keyword evidence="6" id="KW-0804">Transcription</keyword>
<keyword evidence="3 8" id="KW-0863">Zinc-finger</keyword>
<evidence type="ECO:0000256" key="8">
    <source>
        <dbReference type="PROSITE-ProRule" id="PRU00042"/>
    </source>
</evidence>
<organism evidence="11 12">
    <name type="scientific">Rhizoctonia solani</name>
    <dbReference type="NCBI Taxonomy" id="456999"/>
    <lineage>
        <taxon>Eukaryota</taxon>
        <taxon>Fungi</taxon>
        <taxon>Dikarya</taxon>
        <taxon>Basidiomycota</taxon>
        <taxon>Agaricomycotina</taxon>
        <taxon>Agaricomycetes</taxon>
        <taxon>Cantharellales</taxon>
        <taxon>Ceratobasidiaceae</taxon>
        <taxon>Rhizoctonia</taxon>
    </lineage>
</organism>